<evidence type="ECO:0000256" key="7">
    <source>
        <dbReference type="HAMAP-Rule" id="MF_00967"/>
    </source>
</evidence>
<evidence type="ECO:0000256" key="5">
    <source>
        <dbReference type="ARBA" id="ARBA00022806"/>
    </source>
</evidence>
<dbReference type="GO" id="GO:0005524">
    <property type="term" value="F:ATP binding"/>
    <property type="evidence" value="ECO:0007669"/>
    <property type="project" value="UniProtKB-UniRule"/>
</dbReference>
<proteinExistence type="inferred from homology"/>
<comment type="catalytic activity">
    <reaction evidence="7">
        <text>ATP + H2O = ADP + phosphate + H(+)</text>
        <dbReference type="Rhea" id="RHEA:13065"/>
        <dbReference type="ChEBI" id="CHEBI:15377"/>
        <dbReference type="ChEBI" id="CHEBI:15378"/>
        <dbReference type="ChEBI" id="CHEBI:30616"/>
        <dbReference type="ChEBI" id="CHEBI:43474"/>
        <dbReference type="ChEBI" id="CHEBI:456216"/>
        <dbReference type="EC" id="3.6.4.13"/>
    </reaction>
</comment>
<dbReference type="EC" id="3.6.4.13" evidence="7"/>
<dbReference type="SMART" id="SM00487">
    <property type="entry name" value="DEXDc"/>
    <property type="match status" value="1"/>
</dbReference>
<gene>
    <name evidence="7 13" type="primary">srmB</name>
    <name evidence="13" type="ORF">TUM17379_33820</name>
</gene>
<evidence type="ECO:0000256" key="9">
    <source>
        <dbReference type="SAM" id="MobiDB-lite"/>
    </source>
</evidence>
<dbReference type="HAMAP" id="MF_00967">
    <property type="entry name" value="DEAD_helicase_SrmB"/>
    <property type="match status" value="1"/>
</dbReference>
<evidence type="ECO:0000259" key="11">
    <source>
        <dbReference type="PROSITE" id="PS51194"/>
    </source>
</evidence>
<protein>
    <recommendedName>
        <fullName evidence="7">ATP-dependent RNA helicase SrmB</fullName>
        <ecNumber evidence="7">3.6.4.13</ecNumber>
    </recommendedName>
</protein>
<dbReference type="InterPro" id="IPR050079">
    <property type="entry name" value="DEAD_box_RNA_helicase"/>
</dbReference>
<keyword evidence="2 7" id="KW-0690">Ribosome biogenesis</keyword>
<evidence type="ECO:0000313" key="13">
    <source>
        <dbReference type="EMBL" id="BCV46364.1"/>
    </source>
</evidence>
<organism evidence="13 14">
    <name type="scientific">Shewanella algae</name>
    <dbReference type="NCBI Taxonomy" id="38313"/>
    <lineage>
        <taxon>Bacteria</taxon>
        <taxon>Pseudomonadati</taxon>
        <taxon>Pseudomonadota</taxon>
        <taxon>Gammaproteobacteria</taxon>
        <taxon>Alteromonadales</taxon>
        <taxon>Shewanellaceae</taxon>
        <taxon>Shewanella</taxon>
    </lineage>
</organism>
<dbReference type="InterPro" id="IPR011545">
    <property type="entry name" value="DEAD/DEAH_box_helicase_dom"/>
</dbReference>
<comment type="similarity">
    <text evidence="7">Belongs to the DEAD box helicase family. SrmB subfamily.</text>
</comment>
<comment type="subunit">
    <text evidence="7">Interacts with the 50S ribosomal subunit.</text>
</comment>
<dbReference type="PANTHER" id="PTHR47959:SF3">
    <property type="entry name" value="ATP-DEPENDENT RNA HELICASE SRMB"/>
    <property type="match status" value="1"/>
</dbReference>
<keyword evidence="3 7" id="KW-0547">Nucleotide-binding</keyword>
<keyword evidence="5 7" id="KW-0347">Helicase</keyword>
<feature type="domain" description="DEAD-box RNA helicase Q" evidence="12">
    <location>
        <begin position="33"/>
        <end position="61"/>
    </location>
</feature>
<evidence type="ECO:0000256" key="6">
    <source>
        <dbReference type="ARBA" id="ARBA00022840"/>
    </source>
</evidence>
<dbReference type="CDD" id="cd00268">
    <property type="entry name" value="DEADc"/>
    <property type="match status" value="1"/>
</dbReference>
<dbReference type="GO" id="GO:0003676">
    <property type="term" value="F:nucleic acid binding"/>
    <property type="evidence" value="ECO:0007669"/>
    <property type="project" value="InterPro"/>
</dbReference>
<dbReference type="SMART" id="SM00490">
    <property type="entry name" value="HELICc"/>
    <property type="match status" value="1"/>
</dbReference>
<dbReference type="InterPro" id="IPR014014">
    <property type="entry name" value="RNA_helicase_DEAD_Q_motif"/>
</dbReference>
<dbReference type="InterPro" id="IPR044742">
    <property type="entry name" value="DEAD/DEAH_RhlB"/>
</dbReference>
<dbReference type="FunFam" id="3.40.50.300:FF:000291">
    <property type="entry name" value="ATP-dependent RNA helicase SrmB"/>
    <property type="match status" value="1"/>
</dbReference>
<dbReference type="GO" id="GO:0016787">
    <property type="term" value="F:hydrolase activity"/>
    <property type="evidence" value="ECO:0007669"/>
    <property type="project" value="UniProtKB-KW"/>
</dbReference>
<evidence type="ECO:0000256" key="2">
    <source>
        <dbReference type="ARBA" id="ARBA00022517"/>
    </source>
</evidence>
<evidence type="ECO:0000256" key="4">
    <source>
        <dbReference type="ARBA" id="ARBA00022801"/>
    </source>
</evidence>
<dbReference type="NCBIfam" id="NF008394">
    <property type="entry name" value="PRK11192.1"/>
    <property type="match status" value="1"/>
</dbReference>
<feature type="domain" description="Helicase C-terminal" evidence="11">
    <location>
        <begin position="267"/>
        <end position="416"/>
    </location>
</feature>
<name>A0AAD1KBL6_9GAMM</name>
<keyword evidence="4 7" id="KW-0378">Hydrolase</keyword>
<sequence>MQATYSQLPKRQAVHGNPDKVYSRALLFEMLPMLFEDFDLDHRLLDSLKAMGHKTPTSIQQLALPLALEQRDILAHAPTGTGKTASFLLPALQHLIDFPRRRPGQARVLVLTPTRELASQVHRYACHLATGLGLEIGIITGGVPYAPQEETLAGNLDILVATPGRLLEYLEKRKFEATEVELLIIDEADRMLDMGFSQVVQTIAIEAQGRKQNMLFSATLEGGGVRRFATELLNDPVLVEAEPPRSEKAKIHQWIHLADNKEHKFALLCHLLNQEETKRAIVFCKTREVVSSLEGLLLQAGIPAAFMRGDMEQKKRFQALGRFTKGEVKVLLATDVAARGIDIEGITHVINYDMPRSADAYVHRIGRTGRAGAKGTAISLVEAHDMRILSKVERYIEQKLKRRVIEELRPKHKEAKVPTKKKVKAKDVSAKNSKKKKKKK</sequence>
<dbReference type="Pfam" id="PF00270">
    <property type="entry name" value="DEAD"/>
    <property type="match status" value="1"/>
</dbReference>
<dbReference type="PROSITE" id="PS51195">
    <property type="entry name" value="Q_MOTIF"/>
    <property type="match status" value="1"/>
</dbReference>
<dbReference type="GO" id="GO:0003724">
    <property type="term" value="F:RNA helicase activity"/>
    <property type="evidence" value="ECO:0007669"/>
    <property type="project" value="UniProtKB-UniRule"/>
</dbReference>
<accession>A0AAD1KBL6</accession>
<dbReference type="InterPro" id="IPR014001">
    <property type="entry name" value="Helicase_ATP-bd"/>
</dbReference>
<dbReference type="Proteomes" id="UP000825078">
    <property type="component" value="Chromosome"/>
</dbReference>
<dbReference type="InterPro" id="IPR000629">
    <property type="entry name" value="RNA-helicase_DEAD-box_CS"/>
</dbReference>
<reference evidence="13" key="1">
    <citation type="submission" date="2021-05" db="EMBL/GenBank/DDBJ databases">
        <title>Molecular characterization for Shewanella algae harboring chromosomal blaOXA-55-like strains isolated from clinical and environment sample.</title>
        <authorList>
            <person name="Ohama Y."/>
            <person name="Aoki K."/>
            <person name="Harada S."/>
            <person name="Moriya K."/>
            <person name="Ishii Y."/>
            <person name="Tateda K."/>
        </authorList>
    </citation>
    <scope>NUCLEOTIDE SEQUENCE</scope>
    <source>
        <strain evidence="13">TUM17379</strain>
    </source>
</reference>
<dbReference type="SUPFAM" id="SSF52540">
    <property type="entry name" value="P-loop containing nucleoside triphosphate hydrolases"/>
    <property type="match status" value="1"/>
</dbReference>
<dbReference type="AlphaFoldDB" id="A0AAD1KBL6"/>
<feature type="domain" description="Helicase ATP-binding" evidence="10">
    <location>
        <begin position="64"/>
        <end position="238"/>
    </location>
</feature>
<evidence type="ECO:0000256" key="3">
    <source>
        <dbReference type="ARBA" id="ARBA00022741"/>
    </source>
</evidence>
<evidence type="ECO:0000256" key="1">
    <source>
        <dbReference type="ARBA" id="ARBA00022490"/>
    </source>
</evidence>
<dbReference type="EMBL" id="AP024613">
    <property type="protein sequence ID" value="BCV46364.1"/>
    <property type="molecule type" value="Genomic_DNA"/>
</dbReference>
<keyword evidence="6 7" id="KW-0067">ATP-binding</keyword>
<dbReference type="InterPro" id="IPR027417">
    <property type="entry name" value="P-loop_NTPase"/>
</dbReference>
<dbReference type="GO" id="GO:0000027">
    <property type="term" value="P:ribosomal large subunit assembly"/>
    <property type="evidence" value="ECO:0007669"/>
    <property type="project" value="UniProtKB-UniRule"/>
</dbReference>
<feature type="region of interest" description="Disordered" evidence="9">
    <location>
        <begin position="408"/>
        <end position="440"/>
    </location>
</feature>
<evidence type="ECO:0000259" key="10">
    <source>
        <dbReference type="PROSITE" id="PS51192"/>
    </source>
</evidence>
<dbReference type="GO" id="GO:0005829">
    <property type="term" value="C:cytosol"/>
    <property type="evidence" value="ECO:0007669"/>
    <property type="project" value="TreeGrafter"/>
</dbReference>
<evidence type="ECO:0000259" key="12">
    <source>
        <dbReference type="PROSITE" id="PS51195"/>
    </source>
</evidence>
<keyword evidence="1 7" id="KW-0963">Cytoplasm</keyword>
<dbReference type="Pfam" id="PF00271">
    <property type="entry name" value="Helicase_C"/>
    <property type="match status" value="1"/>
</dbReference>
<evidence type="ECO:0000313" key="14">
    <source>
        <dbReference type="Proteomes" id="UP000825078"/>
    </source>
</evidence>
<comment type="function">
    <text evidence="7">DEAD-box RNA helicase involved in the assembly of the 50S ribosomal subunit at low temperature. Exhibits RNA-stimulated ATP hydrolysis and RNA unwinding activity.</text>
</comment>
<dbReference type="PROSITE" id="PS00039">
    <property type="entry name" value="DEAD_ATP_HELICASE"/>
    <property type="match status" value="1"/>
</dbReference>
<dbReference type="Gene3D" id="3.40.50.300">
    <property type="entry name" value="P-loop containing nucleotide triphosphate hydrolases"/>
    <property type="match status" value="2"/>
</dbReference>
<dbReference type="PROSITE" id="PS51192">
    <property type="entry name" value="HELICASE_ATP_BIND_1"/>
    <property type="match status" value="1"/>
</dbReference>
<dbReference type="InterPro" id="IPR001650">
    <property type="entry name" value="Helicase_C-like"/>
</dbReference>
<dbReference type="PANTHER" id="PTHR47959">
    <property type="entry name" value="ATP-DEPENDENT RNA HELICASE RHLE-RELATED"/>
    <property type="match status" value="1"/>
</dbReference>
<evidence type="ECO:0000256" key="8">
    <source>
        <dbReference type="PROSITE-ProRule" id="PRU00552"/>
    </source>
</evidence>
<dbReference type="PROSITE" id="PS51194">
    <property type="entry name" value="HELICASE_CTER"/>
    <property type="match status" value="1"/>
</dbReference>
<dbReference type="CDD" id="cd18787">
    <property type="entry name" value="SF2_C_DEAD"/>
    <property type="match status" value="1"/>
</dbReference>
<comment type="subcellular location">
    <subcellularLocation>
        <location evidence="7">Cytoplasm</location>
    </subcellularLocation>
</comment>
<dbReference type="InterPro" id="IPR028621">
    <property type="entry name" value="DEAD_helicase_SrmB"/>
</dbReference>
<feature type="compositionally biased region" description="Basic residues" evidence="9">
    <location>
        <begin position="410"/>
        <end position="424"/>
    </location>
</feature>
<feature type="short sequence motif" description="Q motif" evidence="8">
    <location>
        <begin position="33"/>
        <end position="61"/>
    </location>
</feature>